<evidence type="ECO:0000256" key="5">
    <source>
        <dbReference type="ARBA" id="ARBA00018648"/>
    </source>
</evidence>
<feature type="transmembrane region" description="Helical" evidence="22">
    <location>
        <begin position="85"/>
        <end position="109"/>
    </location>
</feature>
<feature type="transmembrane region" description="Helical" evidence="22">
    <location>
        <begin position="535"/>
        <end position="555"/>
    </location>
</feature>
<dbReference type="NCBIfam" id="NF005141">
    <property type="entry name" value="PRK06590.1"/>
    <property type="match status" value="1"/>
</dbReference>
<gene>
    <name evidence="26" type="ORF">OLC1_LOCUS3062</name>
</gene>
<dbReference type="PANTHER" id="PTHR42829">
    <property type="entry name" value="NADH-UBIQUINONE OXIDOREDUCTASE CHAIN 5"/>
    <property type="match status" value="1"/>
</dbReference>
<dbReference type="NCBIfam" id="TIGR01974">
    <property type="entry name" value="NDH_I_L"/>
    <property type="match status" value="1"/>
</dbReference>
<dbReference type="GO" id="GO:0003954">
    <property type="term" value="F:NADH dehydrogenase activity"/>
    <property type="evidence" value="ECO:0007669"/>
    <property type="project" value="TreeGrafter"/>
</dbReference>
<dbReference type="GO" id="GO:0008137">
    <property type="term" value="F:NADH dehydrogenase (ubiquinone) activity"/>
    <property type="evidence" value="ECO:0007669"/>
    <property type="project" value="InterPro"/>
</dbReference>
<feature type="transmembrane region" description="Helical" evidence="22">
    <location>
        <begin position="351"/>
        <end position="373"/>
    </location>
</feature>
<feature type="transmembrane region" description="Helical" evidence="22">
    <location>
        <begin position="293"/>
        <end position="311"/>
    </location>
</feature>
<evidence type="ECO:0000256" key="4">
    <source>
        <dbReference type="ARBA" id="ARBA00011199"/>
    </source>
</evidence>
<comment type="catalytic activity">
    <reaction evidence="21">
        <text>a plastoquinone + NADH + (n+1) H(+)(in) = a plastoquinol + NAD(+) + n H(+)(out)</text>
        <dbReference type="Rhea" id="RHEA:42608"/>
        <dbReference type="Rhea" id="RHEA-COMP:9561"/>
        <dbReference type="Rhea" id="RHEA-COMP:9562"/>
        <dbReference type="ChEBI" id="CHEBI:15378"/>
        <dbReference type="ChEBI" id="CHEBI:17757"/>
        <dbReference type="ChEBI" id="CHEBI:57540"/>
        <dbReference type="ChEBI" id="CHEBI:57945"/>
        <dbReference type="ChEBI" id="CHEBI:62192"/>
    </reaction>
</comment>
<organism evidence="26 27">
    <name type="scientific">Oldenlandia corymbosa var. corymbosa</name>
    <dbReference type="NCBI Taxonomy" id="529605"/>
    <lineage>
        <taxon>Eukaryota</taxon>
        <taxon>Viridiplantae</taxon>
        <taxon>Streptophyta</taxon>
        <taxon>Embryophyta</taxon>
        <taxon>Tracheophyta</taxon>
        <taxon>Spermatophyta</taxon>
        <taxon>Magnoliopsida</taxon>
        <taxon>eudicotyledons</taxon>
        <taxon>Gunneridae</taxon>
        <taxon>Pentapetalae</taxon>
        <taxon>asterids</taxon>
        <taxon>lamiids</taxon>
        <taxon>Gentianales</taxon>
        <taxon>Rubiaceae</taxon>
        <taxon>Rubioideae</taxon>
        <taxon>Spermacoceae</taxon>
        <taxon>Hedyotis-Oldenlandia complex</taxon>
        <taxon>Oldenlandia</taxon>
    </lineage>
</organism>
<evidence type="ECO:0000256" key="10">
    <source>
        <dbReference type="ARBA" id="ARBA00022719"/>
    </source>
</evidence>
<dbReference type="GO" id="GO:0009535">
    <property type="term" value="C:chloroplast thylakoid membrane"/>
    <property type="evidence" value="ECO:0007669"/>
    <property type="project" value="UniProtKB-SubCell"/>
</dbReference>
<comment type="subcellular location">
    <subcellularLocation>
        <location evidence="2">Plastid</location>
        <location evidence="2">Chloroplast thylakoid membrane</location>
        <topology evidence="2">Multi-pass membrane protein</topology>
    </subcellularLocation>
</comment>
<reference evidence="26" key="1">
    <citation type="submission" date="2023-03" db="EMBL/GenBank/DDBJ databases">
        <authorList>
            <person name="Julca I."/>
        </authorList>
    </citation>
    <scope>NUCLEOTIDE SEQUENCE</scope>
</reference>
<feature type="domain" description="NADH:ubiquinone/plastoquinone oxidoreductase chloroplast chain 5 C-terminal" evidence="25">
    <location>
        <begin position="448"/>
        <end position="679"/>
    </location>
</feature>
<name>A0AAV1C5X0_OLDCO</name>
<dbReference type="PRINTS" id="PR01435">
    <property type="entry name" value="NPOXDRDTASE5"/>
</dbReference>
<dbReference type="Pfam" id="PF00662">
    <property type="entry name" value="Proton_antipo_N"/>
    <property type="match status" value="1"/>
</dbReference>
<dbReference type="GO" id="GO:0048038">
    <property type="term" value="F:quinone binding"/>
    <property type="evidence" value="ECO:0007669"/>
    <property type="project" value="UniProtKB-KW"/>
</dbReference>
<feature type="transmembrane region" description="Helical" evidence="22">
    <location>
        <begin position="40"/>
        <end position="60"/>
    </location>
</feature>
<dbReference type="GO" id="GO:0015990">
    <property type="term" value="P:electron transport coupled proton transport"/>
    <property type="evidence" value="ECO:0007669"/>
    <property type="project" value="TreeGrafter"/>
</dbReference>
<keyword evidence="11" id="KW-0521">NADP</keyword>
<keyword evidence="16" id="KW-0793">Thylakoid</keyword>
<evidence type="ECO:0000256" key="6">
    <source>
        <dbReference type="ARBA" id="ARBA00022448"/>
    </source>
</evidence>
<evidence type="ECO:0000256" key="16">
    <source>
        <dbReference type="ARBA" id="ARBA00023078"/>
    </source>
</evidence>
<evidence type="ECO:0000256" key="21">
    <source>
        <dbReference type="ARBA" id="ARBA00048026"/>
    </source>
</evidence>
<evidence type="ECO:0000256" key="19">
    <source>
        <dbReference type="ARBA" id="ARBA00031649"/>
    </source>
</evidence>
<keyword evidence="17 22" id="KW-0472">Membrane</keyword>
<dbReference type="InterPro" id="IPR001516">
    <property type="entry name" value="Proton_antipo_N"/>
</dbReference>
<feature type="transmembrane region" description="Helical" evidence="22">
    <location>
        <begin position="145"/>
        <end position="166"/>
    </location>
</feature>
<comment type="subunit">
    <text evidence="4">NDH is composed of at least 16 different subunits, 5 of which are encoded in the nucleus.</text>
</comment>
<feature type="transmembrane region" description="Helical" evidence="22">
    <location>
        <begin position="262"/>
        <end position="287"/>
    </location>
</feature>
<feature type="domain" description="NADH-Ubiquinone oxidoreductase (complex I) chain 5 N-terminal" evidence="24">
    <location>
        <begin position="75"/>
        <end position="125"/>
    </location>
</feature>
<keyword evidence="6" id="KW-0813">Transport</keyword>
<feature type="transmembrane region" description="Helical" evidence="22">
    <location>
        <begin position="593"/>
        <end position="611"/>
    </location>
</feature>
<feature type="transmembrane region" description="Helical" evidence="22">
    <location>
        <begin position="712"/>
        <end position="730"/>
    </location>
</feature>
<sequence length="731" mass="82593">MQHTYQYGWIIPLIPLLVPILIGVGLLLFPTATKTLRRMWSFHSVLLLSIVMLFSINISIQQINRDSIYQYVWSWVIINDFSLEFGYLIDPLTSIMSILITTVGIMVLIYSDNYMAHDQGYLRFFAYMSFFSTSMLGLVTSSNLIQIYIFWELVGVSSYLLIGFWFTRPLAANACQKAFVTNRIGDFGLLLGILGFFWITGSFEFRDLFEILNNLILDNEVNFRFVTLCAVLLFAGAVAKSAQFPLHVWLPDAMEGPTPISALIHAATMVAAGIFLVARLLPLFIVIPYIMNLISLVGIITLLLGATLALAQKDIKRGLAYSTMSQLGYMMLALGMGSYRSALFHLITHAYSKALLFLGSGSIIHSMETIVGYSPHKSQNMALMGGLTKHGPITKSTFLIGTLSLCGIPPLACFWSKDEILADSWLYSTSFAIIASVTAGLTAFYMFRIYLLTFEGHLGVQVQNYIGKQRIPFYSISLWGKGVSTTINKNNNFFSKKIYTIDDRASNVTRHFITISHFENEKLNSYPYESDNTMLFPLLVLCLFTLFIGSIGIPLSQEVGDLDILSKWLTPSINLFPQELNNSMNWYEFFSDAFFSVSIASLGIFIASFLYKTSYSSLLNLDLINSVLKIKSGPKRLLWDKIINAIYNWSYNCAYIDFFYTMSLTGGIRKSTEFIHFFDRRVIDRITNEVGVITFFVGEAIKYLGGGRISSYLFFYLLYVSIFLIFILGYF</sequence>
<comment type="function">
    <text evidence="1">NDH shuttles electrons from NAD(P)H:plastoquinone, via FMN and iron-sulfur (Fe-S) centers, to quinones in the photosynthetic chain and possibly in a chloroplast respiratory chain. The immediate electron acceptor for the enzyme in this species is believed to be plastoquinone. Couples the redox reaction to proton translocation, and thus conserves the redox energy in a proton gradient.</text>
</comment>
<keyword evidence="15" id="KW-0520">NAD</keyword>
<evidence type="ECO:0000256" key="3">
    <source>
        <dbReference type="ARBA" id="ARBA00008200"/>
    </source>
</evidence>
<evidence type="ECO:0000256" key="18">
    <source>
        <dbReference type="ARBA" id="ARBA00029876"/>
    </source>
</evidence>
<dbReference type="InterPro" id="IPR002128">
    <property type="entry name" value="NADH_UbQ_OxRdtase_chlpt_su5_C"/>
</dbReference>
<dbReference type="GO" id="GO:0042773">
    <property type="term" value="P:ATP synthesis coupled electron transport"/>
    <property type="evidence" value="ECO:0007669"/>
    <property type="project" value="InterPro"/>
</dbReference>
<comment type="catalytic activity">
    <reaction evidence="20">
        <text>a plastoquinone + NADPH + (n+1) H(+)(in) = a plastoquinol + NADP(+) + n H(+)(out)</text>
        <dbReference type="Rhea" id="RHEA:42612"/>
        <dbReference type="Rhea" id="RHEA-COMP:9561"/>
        <dbReference type="Rhea" id="RHEA-COMP:9562"/>
        <dbReference type="ChEBI" id="CHEBI:15378"/>
        <dbReference type="ChEBI" id="CHEBI:17757"/>
        <dbReference type="ChEBI" id="CHEBI:57783"/>
        <dbReference type="ChEBI" id="CHEBI:58349"/>
        <dbReference type="ChEBI" id="CHEBI:62192"/>
    </reaction>
</comment>
<dbReference type="PANTHER" id="PTHR42829:SF2">
    <property type="entry name" value="NADH-UBIQUINONE OXIDOREDUCTASE CHAIN 5"/>
    <property type="match status" value="1"/>
</dbReference>
<dbReference type="Pfam" id="PF01010">
    <property type="entry name" value="Proton_antipo_C"/>
    <property type="match status" value="1"/>
</dbReference>
<evidence type="ECO:0000256" key="12">
    <source>
        <dbReference type="ARBA" id="ARBA00022957"/>
    </source>
</evidence>
<dbReference type="AlphaFoldDB" id="A0AAV1C5X0"/>
<dbReference type="InterPro" id="IPR001750">
    <property type="entry name" value="ND/Mrp_TM"/>
</dbReference>
<evidence type="ECO:0000256" key="13">
    <source>
        <dbReference type="ARBA" id="ARBA00022967"/>
    </source>
</evidence>
<dbReference type="InterPro" id="IPR018393">
    <property type="entry name" value="NADHpl_OxRdtase_5_subgr"/>
</dbReference>
<dbReference type="EMBL" id="OX459118">
    <property type="protein sequence ID" value="CAI9091034.1"/>
    <property type="molecule type" value="Genomic_DNA"/>
</dbReference>
<proteinExistence type="inferred from homology"/>
<dbReference type="Gene3D" id="1.20.5.2700">
    <property type="match status" value="1"/>
</dbReference>
<evidence type="ECO:0000313" key="26">
    <source>
        <dbReference type="EMBL" id="CAI9091034.1"/>
    </source>
</evidence>
<evidence type="ECO:0000259" key="23">
    <source>
        <dbReference type="Pfam" id="PF00361"/>
    </source>
</evidence>
<protein>
    <recommendedName>
        <fullName evidence="5">NAD(P)H-quinone oxidoreductase subunit 5, chloroplastic</fullName>
    </recommendedName>
    <alternativeName>
        <fullName evidence="19">NAD(P)H dehydrogenase subunit 5</fullName>
    </alternativeName>
    <alternativeName>
        <fullName evidence="18">NADH-plastoquinone oxidoreductase subunit 5</fullName>
    </alternativeName>
</protein>
<evidence type="ECO:0000256" key="22">
    <source>
        <dbReference type="SAM" id="Phobius"/>
    </source>
</evidence>
<keyword evidence="12" id="KW-0618">Plastoquinone</keyword>
<evidence type="ECO:0000256" key="14">
    <source>
        <dbReference type="ARBA" id="ARBA00022989"/>
    </source>
</evidence>
<evidence type="ECO:0000259" key="25">
    <source>
        <dbReference type="Pfam" id="PF01010"/>
    </source>
</evidence>
<keyword evidence="8" id="KW-0934">Plastid</keyword>
<keyword evidence="9 22" id="KW-0812">Transmembrane</keyword>
<feature type="domain" description="NADH:quinone oxidoreductase/Mrp antiporter transmembrane" evidence="23">
    <location>
        <begin position="141"/>
        <end position="441"/>
    </location>
</feature>
<evidence type="ECO:0000256" key="15">
    <source>
        <dbReference type="ARBA" id="ARBA00023027"/>
    </source>
</evidence>
<evidence type="ECO:0000256" key="1">
    <source>
        <dbReference type="ARBA" id="ARBA00004059"/>
    </source>
</evidence>
<evidence type="ECO:0000256" key="11">
    <source>
        <dbReference type="ARBA" id="ARBA00022857"/>
    </source>
</evidence>
<evidence type="ECO:0000313" key="27">
    <source>
        <dbReference type="Proteomes" id="UP001161247"/>
    </source>
</evidence>
<feature type="transmembrane region" description="Helical" evidence="22">
    <location>
        <begin position="225"/>
        <end position="250"/>
    </location>
</feature>
<evidence type="ECO:0000256" key="17">
    <source>
        <dbReference type="ARBA" id="ARBA00023136"/>
    </source>
</evidence>
<evidence type="ECO:0000256" key="9">
    <source>
        <dbReference type="ARBA" id="ARBA00022692"/>
    </source>
</evidence>
<feature type="transmembrane region" description="Helical" evidence="22">
    <location>
        <begin position="6"/>
        <end position="28"/>
    </location>
</feature>
<feature type="transmembrane region" description="Helical" evidence="22">
    <location>
        <begin position="424"/>
        <end position="447"/>
    </location>
</feature>
<evidence type="ECO:0000256" key="8">
    <source>
        <dbReference type="ARBA" id="ARBA00022640"/>
    </source>
</evidence>
<evidence type="ECO:0000256" key="20">
    <source>
        <dbReference type="ARBA" id="ARBA00047726"/>
    </source>
</evidence>
<keyword evidence="13" id="KW-1278">Translocase</keyword>
<keyword evidence="14 22" id="KW-1133">Transmembrane helix</keyword>
<evidence type="ECO:0000259" key="24">
    <source>
        <dbReference type="Pfam" id="PF00662"/>
    </source>
</evidence>
<dbReference type="Proteomes" id="UP001161247">
    <property type="component" value="Chromosome 1"/>
</dbReference>
<evidence type="ECO:0000256" key="2">
    <source>
        <dbReference type="ARBA" id="ARBA00004454"/>
    </source>
</evidence>
<dbReference type="InterPro" id="IPR003945">
    <property type="entry name" value="NU5C-like"/>
</dbReference>
<feature type="transmembrane region" description="Helical" evidence="22">
    <location>
        <begin position="121"/>
        <end position="139"/>
    </location>
</feature>
<keyword evidence="27" id="KW-1185">Reference proteome</keyword>
<keyword evidence="7" id="KW-0150">Chloroplast</keyword>
<comment type="similarity">
    <text evidence="3">Belongs to the complex I subunit 5 family.</text>
</comment>
<evidence type="ECO:0000256" key="7">
    <source>
        <dbReference type="ARBA" id="ARBA00022528"/>
    </source>
</evidence>
<feature type="transmembrane region" description="Helical" evidence="22">
    <location>
        <begin position="187"/>
        <end position="205"/>
    </location>
</feature>
<accession>A0AAV1C5X0</accession>
<keyword evidence="10" id="KW-0874">Quinone</keyword>
<feature type="transmembrane region" description="Helical" evidence="22">
    <location>
        <begin position="393"/>
        <end position="412"/>
    </location>
</feature>
<dbReference type="Pfam" id="PF00361">
    <property type="entry name" value="Proton_antipo_M"/>
    <property type="match status" value="1"/>
</dbReference>
<feature type="transmembrane region" description="Helical" evidence="22">
    <location>
        <begin position="318"/>
        <end position="339"/>
    </location>
</feature>
<dbReference type="PRINTS" id="PR01434">
    <property type="entry name" value="NADHDHGNASE5"/>
</dbReference>